<organism evidence="2">
    <name type="scientific">Heliothis virescens</name>
    <name type="common">Tobacco budworm moth</name>
    <dbReference type="NCBI Taxonomy" id="7102"/>
    <lineage>
        <taxon>Eukaryota</taxon>
        <taxon>Metazoa</taxon>
        <taxon>Ecdysozoa</taxon>
        <taxon>Arthropoda</taxon>
        <taxon>Hexapoda</taxon>
        <taxon>Insecta</taxon>
        <taxon>Pterygota</taxon>
        <taxon>Neoptera</taxon>
        <taxon>Endopterygota</taxon>
        <taxon>Lepidoptera</taxon>
        <taxon>Glossata</taxon>
        <taxon>Ditrysia</taxon>
        <taxon>Noctuoidea</taxon>
        <taxon>Noctuidae</taxon>
        <taxon>Heliothinae</taxon>
        <taxon>Heliothis</taxon>
    </lineage>
</organism>
<sequence>MATALTDEWTEDKCIQLIREFRTRPVLWDQKDPLFFKKTVKPKAWQEIGHILNISPDKCKHKMIILMSSFRREKAKIMNSIKETGDPSQAYKSTWFAFKDMAFLLDKENERKRQLINSTDDDVDDEDDDTIFHNNLIRNLETPVPMKRCRLSLSVRKELGQKLADLERTRSIPILQSAPGPSQTPEERDEEIKSFTTFIGNKMKKYSDITKNAVQQAICDVIFKADQNYYEPHCFEKFTIIDDETDPLNRAIYDLQTDTEIKVQHDSDNSD</sequence>
<dbReference type="Pfam" id="PF10545">
    <property type="entry name" value="MADF_DNA_bdg"/>
    <property type="match status" value="1"/>
</dbReference>
<gene>
    <name evidence="2" type="ORF">B5V51_9102</name>
</gene>
<dbReference type="PANTHER" id="PTHR21505:SF15">
    <property type="entry name" value="RE18252P"/>
    <property type="match status" value="1"/>
</dbReference>
<accession>A0A2A4JYX0</accession>
<reference evidence="2" key="1">
    <citation type="submission" date="2017-09" db="EMBL/GenBank/DDBJ databases">
        <title>Contemporary evolution of a Lepidopteran species, Heliothis virescens, in response to modern agricultural practices.</title>
        <authorList>
            <person name="Fritz M.L."/>
            <person name="Deyonke A.M."/>
            <person name="Papanicolaou A."/>
            <person name="Micinski S."/>
            <person name="Westbrook J."/>
            <person name="Gould F."/>
        </authorList>
    </citation>
    <scope>NUCLEOTIDE SEQUENCE [LARGE SCALE GENOMIC DNA]</scope>
    <source>
        <strain evidence="2">HvINT-</strain>
        <tissue evidence="2">Whole body</tissue>
    </source>
</reference>
<feature type="domain" description="MADF" evidence="1">
    <location>
        <begin position="16"/>
        <end position="109"/>
    </location>
</feature>
<dbReference type="PANTHER" id="PTHR21505">
    <property type="entry name" value="MADF DOMAIN-CONTAINING PROTEIN-RELATED"/>
    <property type="match status" value="1"/>
</dbReference>
<dbReference type="SMART" id="SM00595">
    <property type="entry name" value="MADF"/>
    <property type="match status" value="1"/>
</dbReference>
<dbReference type="STRING" id="7102.A0A2A4JYX0"/>
<name>A0A2A4JYX0_HELVI</name>
<dbReference type="AlphaFoldDB" id="A0A2A4JYX0"/>
<dbReference type="InterPro" id="IPR006578">
    <property type="entry name" value="MADF-dom"/>
</dbReference>
<dbReference type="PROSITE" id="PS51029">
    <property type="entry name" value="MADF"/>
    <property type="match status" value="1"/>
</dbReference>
<evidence type="ECO:0000259" key="1">
    <source>
        <dbReference type="PROSITE" id="PS51029"/>
    </source>
</evidence>
<proteinExistence type="predicted"/>
<dbReference type="EMBL" id="NWSH01000409">
    <property type="protein sequence ID" value="PCG76610.1"/>
    <property type="molecule type" value="Genomic_DNA"/>
</dbReference>
<protein>
    <recommendedName>
        <fullName evidence="1">MADF domain-containing protein</fullName>
    </recommendedName>
</protein>
<evidence type="ECO:0000313" key="2">
    <source>
        <dbReference type="EMBL" id="PCG76610.1"/>
    </source>
</evidence>
<comment type="caution">
    <text evidence="2">The sequence shown here is derived from an EMBL/GenBank/DDBJ whole genome shotgun (WGS) entry which is preliminary data.</text>
</comment>